<dbReference type="PANTHER" id="PTHR42698:SF1">
    <property type="entry name" value="GTPASE ERA, MITOCHONDRIAL"/>
    <property type="match status" value="1"/>
</dbReference>
<accession>A0A1F7TXS7</accession>
<dbReference type="Pfam" id="PF07650">
    <property type="entry name" value="KH_2"/>
    <property type="match status" value="1"/>
</dbReference>
<evidence type="ECO:0000313" key="11">
    <source>
        <dbReference type="EMBL" id="OGL70237.1"/>
    </source>
</evidence>
<evidence type="ECO:0000256" key="8">
    <source>
        <dbReference type="RuleBase" id="RU003761"/>
    </source>
</evidence>
<dbReference type="InterPro" id="IPR015946">
    <property type="entry name" value="KH_dom-like_a/b"/>
</dbReference>
<keyword evidence="6" id="KW-0699">rRNA-binding</keyword>
<comment type="caution">
    <text evidence="11">The sequence shown here is derived from an EMBL/GenBank/DDBJ whole genome shotgun (WGS) entry which is preliminary data.</text>
</comment>
<keyword evidence="4 6" id="KW-0694">RNA-binding</keyword>
<feature type="binding site" evidence="6">
    <location>
        <begin position="128"/>
        <end position="131"/>
    </location>
    <ligand>
        <name>GTP</name>
        <dbReference type="ChEBI" id="CHEBI:37565"/>
    </ligand>
</feature>
<dbReference type="PANTHER" id="PTHR42698">
    <property type="entry name" value="GTPASE ERA"/>
    <property type="match status" value="1"/>
</dbReference>
<dbReference type="GO" id="GO:0003924">
    <property type="term" value="F:GTPase activity"/>
    <property type="evidence" value="ECO:0007669"/>
    <property type="project" value="UniProtKB-UniRule"/>
</dbReference>
<keyword evidence="6" id="KW-0472">Membrane</keyword>
<evidence type="ECO:0000259" key="10">
    <source>
        <dbReference type="PROSITE" id="PS51713"/>
    </source>
</evidence>
<dbReference type="InterPro" id="IPR005225">
    <property type="entry name" value="Small_GTP-bd"/>
</dbReference>
<dbReference type="Proteomes" id="UP000177097">
    <property type="component" value="Unassembled WGS sequence"/>
</dbReference>
<dbReference type="EMBL" id="MGDX01000033">
    <property type="protein sequence ID" value="OGL70237.1"/>
    <property type="molecule type" value="Genomic_DNA"/>
</dbReference>
<dbReference type="InterPro" id="IPR030388">
    <property type="entry name" value="G_ERA_dom"/>
</dbReference>
<feature type="region of interest" description="G3" evidence="7">
    <location>
        <begin position="65"/>
        <end position="68"/>
    </location>
</feature>
<dbReference type="GO" id="GO:0005525">
    <property type="term" value="F:GTP binding"/>
    <property type="evidence" value="ECO:0007669"/>
    <property type="project" value="UniProtKB-UniRule"/>
</dbReference>
<dbReference type="AlphaFoldDB" id="A0A1F7TXS7"/>
<name>A0A1F7TXS7_9BACT</name>
<keyword evidence="6" id="KW-1003">Cell membrane</keyword>
<evidence type="ECO:0000256" key="4">
    <source>
        <dbReference type="ARBA" id="ARBA00022884"/>
    </source>
</evidence>
<dbReference type="SUPFAM" id="SSF54814">
    <property type="entry name" value="Prokaryotic type KH domain (KH-domain type II)"/>
    <property type="match status" value="1"/>
</dbReference>
<evidence type="ECO:0000256" key="5">
    <source>
        <dbReference type="ARBA" id="ARBA00023134"/>
    </source>
</evidence>
<feature type="region of interest" description="G5" evidence="7">
    <location>
        <begin position="154"/>
        <end position="156"/>
    </location>
</feature>
<dbReference type="PROSITE" id="PS51713">
    <property type="entry name" value="G_ERA"/>
    <property type="match status" value="1"/>
</dbReference>
<feature type="region of interest" description="G1" evidence="7">
    <location>
        <begin position="18"/>
        <end position="25"/>
    </location>
</feature>
<comment type="function">
    <text evidence="6">An essential GTPase that binds both GDP and GTP, with rapid nucleotide exchange. Plays a role in 16S rRNA processing and 30S ribosomal subunit biogenesis and possibly also in cell cycle regulation and energy metabolism.</text>
</comment>
<dbReference type="InterPro" id="IPR006073">
    <property type="entry name" value="GTP-bd"/>
</dbReference>
<dbReference type="GO" id="GO:0070181">
    <property type="term" value="F:small ribosomal subunit rRNA binding"/>
    <property type="evidence" value="ECO:0007669"/>
    <property type="project" value="UniProtKB-UniRule"/>
</dbReference>
<evidence type="ECO:0000313" key="12">
    <source>
        <dbReference type="Proteomes" id="UP000177097"/>
    </source>
</evidence>
<feature type="domain" description="KH type-2" evidence="9">
    <location>
        <begin position="206"/>
        <end position="283"/>
    </location>
</feature>
<dbReference type="NCBIfam" id="TIGR00436">
    <property type="entry name" value="era"/>
    <property type="match status" value="1"/>
</dbReference>
<dbReference type="PROSITE" id="PS50823">
    <property type="entry name" value="KH_TYPE_2"/>
    <property type="match status" value="1"/>
</dbReference>
<keyword evidence="3 6" id="KW-0547">Nucleotide-binding</keyword>
<organism evidence="11 12">
    <name type="scientific">Candidatus Uhrbacteria bacterium RIFCSPHIGHO2_02_FULL_53_13</name>
    <dbReference type="NCBI Taxonomy" id="1802389"/>
    <lineage>
        <taxon>Bacteria</taxon>
        <taxon>Candidatus Uhriibacteriota</taxon>
    </lineage>
</organism>
<dbReference type="Gene3D" id="3.30.300.20">
    <property type="match status" value="1"/>
</dbReference>
<comment type="subcellular location">
    <subcellularLocation>
        <location evidence="6">Cytoplasm</location>
    </subcellularLocation>
    <subcellularLocation>
        <location evidence="6">Cell membrane</location>
        <topology evidence="6">Peripheral membrane protein</topology>
    </subcellularLocation>
</comment>
<protein>
    <recommendedName>
        <fullName evidence="2 6">GTPase Era</fullName>
    </recommendedName>
</protein>
<dbReference type="CDD" id="cd22534">
    <property type="entry name" value="KH-II_Era"/>
    <property type="match status" value="1"/>
</dbReference>
<evidence type="ECO:0000256" key="3">
    <source>
        <dbReference type="ARBA" id="ARBA00022741"/>
    </source>
</evidence>
<evidence type="ECO:0000256" key="6">
    <source>
        <dbReference type="HAMAP-Rule" id="MF_00367"/>
    </source>
</evidence>
<evidence type="ECO:0000259" key="9">
    <source>
        <dbReference type="PROSITE" id="PS50823"/>
    </source>
</evidence>
<keyword evidence="6" id="KW-0963">Cytoplasm</keyword>
<dbReference type="InterPro" id="IPR027417">
    <property type="entry name" value="P-loop_NTPase"/>
</dbReference>
<keyword evidence="5 6" id="KW-0342">GTP-binding</keyword>
<comment type="caution">
    <text evidence="6">Lacks conserved residue(s) required for the propagation of feature annotation.</text>
</comment>
<dbReference type="Gene3D" id="3.40.50.300">
    <property type="entry name" value="P-loop containing nucleotide triphosphate hydrolases"/>
    <property type="match status" value="1"/>
</dbReference>
<reference evidence="11 12" key="1">
    <citation type="journal article" date="2016" name="Nat. Commun.">
        <title>Thousands of microbial genomes shed light on interconnected biogeochemical processes in an aquifer system.</title>
        <authorList>
            <person name="Anantharaman K."/>
            <person name="Brown C.T."/>
            <person name="Hug L.A."/>
            <person name="Sharon I."/>
            <person name="Castelle C.J."/>
            <person name="Probst A.J."/>
            <person name="Thomas B.C."/>
            <person name="Singh A."/>
            <person name="Wilkins M.J."/>
            <person name="Karaoz U."/>
            <person name="Brodie E.L."/>
            <person name="Williams K.H."/>
            <person name="Hubbard S.S."/>
            <person name="Banfield J.F."/>
        </authorList>
    </citation>
    <scope>NUCLEOTIDE SEQUENCE [LARGE SCALE GENOMIC DNA]</scope>
</reference>
<evidence type="ECO:0000256" key="1">
    <source>
        <dbReference type="ARBA" id="ARBA00007921"/>
    </source>
</evidence>
<comment type="subunit">
    <text evidence="6">Monomer.</text>
</comment>
<dbReference type="CDD" id="cd04163">
    <property type="entry name" value="Era"/>
    <property type="match status" value="1"/>
</dbReference>
<keyword evidence="6" id="KW-0690">Ribosome biogenesis</keyword>
<dbReference type="GO" id="GO:0000028">
    <property type="term" value="P:ribosomal small subunit assembly"/>
    <property type="evidence" value="ECO:0007669"/>
    <property type="project" value="TreeGrafter"/>
</dbReference>
<dbReference type="InterPro" id="IPR004044">
    <property type="entry name" value="KH_dom_type_2"/>
</dbReference>
<dbReference type="NCBIfam" id="TIGR00231">
    <property type="entry name" value="small_GTP"/>
    <property type="match status" value="1"/>
</dbReference>
<dbReference type="STRING" id="1802389.A3C17_03165"/>
<dbReference type="GO" id="GO:0005829">
    <property type="term" value="C:cytosol"/>
    <property type="evidence" value="ECO:0007669"/>
    <property type="project" value="TreeGrafter"/>
</dbReference>
<dbReference type="HAMAP" id="MF_00367">
    <property type="entry name" value="GTPase_Era"/>
    <property type="match status" value="1"/>
</dbReference>
<feature type="domain" description="Era-type G" evidence="10">
    <location>
        <begin position="10"/>
        <end position="175"/>
    </location>
</feature>
<sequence>MIKTAITSMKTGFVTIFGRSNVGKSTLLNSLVGTKLAITSPKPQTTRQQIQGVVHDPRGQIVFVDTPGIFTSSRDRLSKSLNASAEAALKDIDVIVHVVDPTRAIGPEDKRIFSILDKISTPKIMVINKMDMYKPTYLPFFEQEGERYNAVIKLSGKTGAHTGTLVNTIFEHLHEGQPLYAEGQLTNMDQKFWFAELIREKLFLRLHDEVPYILTVVVDEITQRDNGMLYLQARILVSSERYKRIVIGQGGRGIKEIGQSARRELEQVTAGKVYLDLTVETDPHWMQTLA</sequence>
<dbReference type="InterPro" id="IPR009019">
    <property type="entry name" value="KH_sf_prok-type"/>
</dbReference>
<dbReference type="GO" id="GO:0005886">
    <property type="term" value="C:plasma membrane"/>
    <property type="evidence" value="ECO:0007669"/>
    <property type="project" value="UniProtKB-SubCell"/>
</dbReference>
<comment type="similarity">
    <text evidence="1 6 7 8">Belongs to the TRAFAC class TrmE-Era-EngA-EngB-Septin-like GTPase superfamily. Era GTPase family.</text>
</comment>
<dbReference type="InterPro" id="IPR005662">
    <property type="entry name" value="GTPase_Era-like"/>
</dbReference>
<dbReference type="Pfam" id="PF01926">
    <property type="entry name" value="MMR_HSR1"/>
    <property type="match status" value="1"/>
</dbReference>
<dbReference type="GO" id="GO:0043024">
    <property type="term" value="F:ribosomal small subunit binding"/>
    <property type="evidence" value="ECO:0007669"/>
    <property type="project" value="TreeGrafter"/>
</dbReference>
<proteinExistence type="inferred from homology"/>
<dbReference type="SUPFAM" id="SSF52540">
    <property type="entry name" value="P-loop containing nucleoside triphosphate hydrolases"/>
    <property type="match status" value="1"/>
</dbReference>
<feature type="region of interest" description="G4" evidence="7">
    <location>
        <begin position="128"/>
        <end position="131"/>
    </location>
</feature>
<feature type="binding site" evidence="6">
    <location>
        <begin position="65"/>
        <end position="69"/>
    </location>
    <ligand>
        <name>GTP</name>
        <dbReference type="ChEBI" id="CHEBI:37565"/>
    </ligand>
</feature>
<evidence type="ECO:0000256" key="7">
    <source>
        <dbReference type="PROSITE-ProRule" id="PRU01050"/>
    </source>
</evidence>
<dbReference type="NCBIfam" id="NF000908">
    <property type="entry name" value="PRK00089.1"/>
    <property type="match status" value="1"/>
</dbReference>
<evidence type="ECO:0000256" key="2">
    <source>
        <dbReference type="ARBA" id="ARBA00020484"/>
    </source>
</evidence>
<gene>
    <name evidence="6" type="primary">era</name>
    <name evidence="11" type="ORF">A3C17_03165</name>
</gene>
<feature type="region of interest" description="G2" evidence="7">
    <location>
        <begin position="44"/>
        <end position="48"/>
    </location>
</feature>